<evidence type="ECO:0000256" key="1">
    <source>
        <dbReference type="SAM" id="Phobius"/>
    </source>
</evidence>
<evidence type="ECO:0000313" key="4">
    <source>
        <dbReference type="Proteomes" id="UP000728032"/>
    </source>
</evidence>
<dbReference type="InterPro" id="IPR052728">
    <property type="entry name" value="O2_lipid_transport_reg"/>
</dbReference>
<dbReference type="InterPro" id="IPR002656">
    <property type="entry name" value="Acyl_transf_3_dom"/>
</dbReference>
<feature type="transmembrane region" description="Helical" evidence="1">
    <location>
        <begin position="157"/>
        <end position="179"/>
    </location>
</feature>
<keyword evidence="1" id="KW-0472">Membrane</keyword>
<keyword evidence="1" id="KW-1133">Transmembrane helix</keyword>
<dbReference type="Pfam" id="PF01757">
    <property type="entry name" value="Acyl_transf_3"/>
    <property type="match status" value="1"/>
</dbReference>
<dbReference type="EMBL" id="CAJPVJ010009207">
    <property type="protein sequence ID" value="CAG2172443.1"/>
    <property type="molecule type" value="Genomic_DNA"/>
</dbReference>
<reference evidence="3" key="1">
    <citation type="submission" date="2020-11" db="EMBL/GenBank/DDBJ databases">
        <authorList>
            <person name="Tran Van P."/>
        </authorList>
    </citation>
    <scope>NUCLEOTIDE SEQUENCE</scope>
</reference>
<dbReference type="Proteomes" id="UP000728032">
    <property type="component" value="Unassembled WGS sequence"/>
</dbReference>
<feature type="transmembrane region" description="Helical" evidence="1">
    <location>
        <begin position="12"/>
        <end position="34"/>
    </location>
</feature>
<dbReference type="AlphaFoldDB" id="A0A7R9M8G4"/>
<feature type="non-terminal residue" evidence="3">
    <location>
        <position position="233"/>
    </location>
</feature>
<dbReference type="GO" id="GO:0016747">
    <property type="term" value="F:acyltransferase activity, transferring groups other than amino-acyl groups"/>
    <property type="evidence" value="ECO:0007669"/>
    <property type="project" value="InterPro"/>
</dbReference>
<feature type="transmembrane region" description="Helical" evidence="1">
    <location>
        <begin position="186"/>
        <end position="206"/>
    </location>
</feature>
<dbReference type="OrthoDB" id="6411378at2759"/>
<dbReference type="PANTHER" id="PTHR11161:SF0">
    <property type="entry name" value="O-ACYLTRANSFERASE LIKE PROTEIN"/>
    <property type="match status" value="1"/>
</dbReference>
<feature type="transmembrane region" description="Helical" evidence="1">
    <location>
        <begin position="54"/>
        <end position="76"/>
    </location>
</feature>
<evidence type="ECO:0000313" key="3">
    <source>
        <dbReference type="EMBL" id="CAD7655256.1"/>
    </source>
</evidence>
<dbReference type="PANTHER" id="PTHR11161">
    <property type="entry name" value="O-ACYLTRANSFERASE"/>
    <property type="match status" value="1"/>
</dbReference>
<keyword evidence="4" id="KW-1185">Reference proteome</keyword>
<keyword evidence="1" id="KW-0812">Transmembrane</keyword>
<gene>
    <name evidence="3" type="ORF">ONB1V03_LOCUS11899</name>
</gene>
<proteinExistence type="predicted"/>
<accession>A0A7R9M8G4</accession>
<sequence>MDEKLAFVHGIRVLTMIWIIAIHTFTVGTLFVPMLVYRFEDEARKFGKQLSTQFIFNGFISVGNFFFLSGLVVTYISVPMFKRTGAPTLFSYISMRWFRFMPSMIGIICFHILWPLMGSGPVFKKYANELTEPCSRNWWTNILFINNWLLLPDMCLVHTWFMSADFQLHILSFFAILALSKTWSRGFGVVLCTSLILCGIAIPSLVNYKTNGPPMPMPFEEPDLDQFYRDLNT</sequence>
<evidence type="ECO:0000259" key="2">
    <source>
        <dbReference type="Pfam" id="PF01757"/>
    </source>
</evidence>
<name>A0A7R9M8G4_9ACAR</name>
<feature type="domain" description="Acyltransferase 3" evidence="2">
    <location>
        <begin position="6"/>
        <end position="207"/>
    </location>
</feature>
<protein>
    <recommendedName>
        <fullName evidence="2">Acyltransferase 3 domain-containing protein</fullName>
    </recommendedName>
</protein>
<feature type="transmembrane region" description="Helical" evidence="1">
    <location>
        <begin position="97"/>
        <end position="117"/>
    </location>
</feature>
<organism evidence="3">
    <name type="scientific">Oppiella nova</name>
    <dbReference type="NCBI Taxonomy" id="334625"/>
    <lineage>
        <taxon>Eukaryota</taxon>
        <taxon>Metazoa</taxon>
        <taxon>Ecdysozoa</taxon>
        <taxon>Arthropoda</taxon>
        <taxon>Chelicerata</taxon>
        <taxon>Arachnida</taxon>
        <taxon>Acari</taxon>
        <taxon>Acariformes</taxon>
        <taxon>Sarcoptiformes</taxon>
        <taxon>Oribatida</taxon>
        <taxon>Brachypylina</taxon>
        <taxon>Oppioidea</taxon>
        <taxon>Oppiidae</taxon>
        <taxon>Oppiella</taxon>
    </lineage>
</organism>
<dbReference type="EMBL" id="OC924032">
    <property type="protein sequence ID" value="CAD7655256.1"/>
    <property type="molecule type" value="Genomic_DNA"/>
</dbReference>